<feature type="compositionally biased region" description="Low complexity" evidence="1">
    <location>
        <begin position="945"/>
        <end position="954"/>
    </location>
</feature>
<feature type="compositionally biased region" description="Basic and acidic residues" evidence="1">
    <location>
        <begin position="779"/>
        <end position="797"/>
    </location>
</feature>
<dbReference type="EMBL" id="CDMZ01002757">
    <property type="protein sequence ID" value="CEM43774.1"/>
    <property type="molecule type" value="Genomic_DNA"/>
</dbReference>
<feature type="region of interest" description="Disordered" evidence="1">
    <location>
        <begin position="779"/>
        <end position="798"/>
    </location>
</feature>
<feature type="region of interest" description="Disordered" evidence="1">
    <location>
        <begin position="481"/>
        <end position="516"/>
    </location>
</feature>
<dbReference type="InterPro" id="IPR029058">
    <property type="entry name" value="AB_hydrolase_fold"/>
</dbReference>
<feature type="compositionally biased region" description="Polar residues" evidence="1">
    <location>
        <begin position="955"/>
        <end position="965"/>
    </location>
</feature>
<dbReference type="AlphaFoldDB" id="A0A0G4HHZ6"/>
<feature type="region of interest" description="Disordered" evidence="1">
    <location>
        <begin position="905"/>
        <end position="989"/>
    </location>
</feature>
<organism evidence="2">
    <name type="scientific">Chromera velia CCMP2878</name>
    <dbReference type="NCBI Taxonomy" id="1169474"/>
    <lineage>
        <taxon>Eukaryota</taxon>
        <taxon>Sar</taxon>
        <taxon>Alveolata</taxon>
        <taxon>Colpodellida</taxon>
        <taxon>Chromeraceae</taxon>
        <taxon>Chromera</taxon>
    </lineage>
</organism>
<gene>
    <name evidence="2" type="ORF">Cvel_6940</name>
</gene>
<feature type="compositionally biased region" description="Basic and acidic residues" evidence="1">
    <location>
        <begin position="976"/>
        <end position="988"/>
    </location>
</feature>
<name>A0A0G4HHZ6_9ALVE</name>
<evidence type="ECO:0000256" key="1">
    <source>
        <dbReference type="SAM" id="MobiDB-lite"/>
    </source>
</evidence>
<reference evidence="2" key="1">
    <citation type="submission" date="2014-11" db="EMBL/GenBank/DDBJ databases">
        <authorList>
            <person name="Otto D Thomas"/>
            <person name="Naeem Raeece"/>
        </authorList>
    </citation>
    <scope>NUCLEOTIDE SEQUENCE</scope>
</reference>
<feature type="compositionally biased region" description="Basic and acidic residues" evidence="1">
    <location>
        <begin position="1177"/>
        <end position="1220"/>
    </location>
</feature>
<dbReference type="VEuPathDB" id="CryptoDB:Cvel_6940"/>
<accession>A0A0G4HHZ6</accession>
<feature type="compositionally biased region" description="Basic and acidic residues" evidence="1">
    <location>
        <begin position="934"/>
        <end position="944"/>
    </location>
</feature>
<feature type="compositionally biased region" description="Basic and acidic residues" evidence="1">
    <location>
        <begin position="481"/>
        <end position="514"/>
    </location>
</feature>
<sequence>MPLLANPLEPHGGGCNTDFLLNVGLFPGTYSTYQLADLEDLILIENPRNKDQKFQRKGGAAFPSIPAVVFKAPEGGASRLAIFSHGRGSDLGMLQLRLKNIAQFCKLHIIAYDFPGYGKFEGVADEEYVDSIILSVFRFAVEKLKFDSKQILLWGFSMGTGPTARLASRLYSEGTELGGLVMHGAFPSVREAGALTANVPRALMRLLVHEDRYDTRKALQKFAGPLLLLHGTEDELFPISTAHELLKGAEEAREDGGVESSRLVRLVPLEGVGHDDFDEIIHVASPLQSFLKDIETEGGRAYQKTEIDLWDLMRKSEDNQEGRGFVVPSVGLHRELLPVNTRGHAAKQKDGLRNMILKRKGSDICEEEQQERDANEVFPEFEEWGARLRREGREALDTMVRGRQGQDAWRLFQDKEVLFSYFVWRFLRWLDTLLEDRDTLREIQRPETSLLEAHRYIRRKILTQNPLATLDLILQKVSNEEASREKNAQGGGKEETPETDDRRERDLPTEETNHRAPMHWKGGSVLWRLYSLDVCGVVFVFHENESKGPDARGEKTSSIRPRGWAESLFDPQASLLPVLDRASRLLGGKGATSHSSEDQSSGLLMAVPLFADAPRMSKLAAFLLEAETETRGPKGGSTDKEEKMWDLALSAAAVCVYRLNLLEISGVLLLDGLGSAPPMWHPQGVDSFIQKLIRWPRDKSLFAARSALFPPFSNRPLQTDFPVLPPYLETRPEAPRLVFPKFDGERERRENPFFYSIPWPLPQGYRHVVLDRIVEASEREKAKGEKDRNKEKEKEGDSVLQAGELRGLVDRQAPRPLRLRFPCLLPPLSNTANQPFSAGVPPLMDLGRDRVGQGESAVEAGRRDGTSRLVDASGVRMSWRASSSEADMALERLLLEIGDELSLGMNENSRSSIGVGEETLRRASRSASSSPSGRRGEREGEGRTRTQTAGGAQRSKQTAQQTIPTSASSPSSAASPDKRNSGGEGEIRKKGKEQSLFVVDVENKMRAFKKFVSKCTGAMGLHMHPIAVDSGALAAFRVAICRSALSQPSQFEALILSLTASDALAQEMKGEVHRLIESAGGRVVDPDDESTKSRLALELLIAETVHESIVLPAYMQKPAAVPAPVQQPGVSLPTAPGAQHSSVNASGGLQSPPSKPVGPVRPHFTPRPGSSETPPDTQRDPGTERGYRGKMEENAEAVSEFHEGELKVESEETEGGEKLPRKPYSRDASPVGRGRLGP</sequence>
<dbReference type="PANTHER" id="PTHR12277:SF197">
    <property type="entry name" value="CHROMOSOME UNDETERMINED SCAFFOLD_38, WHOLE GENOME SHOTGUN SEQUENCE"/>
    <property type="match status" value="1"/>
</dbReference>
<feature type="compositionally biased region" description="Polar residues" evidence="1">
    <location>
        <begin position="1139"/>
        <end position="1152"/>
    </location>
</feature>
<dbReference type="Gene3D" id="3.40.50.1820">
    <property type="entry name" value="alpha/beta hydrolase"/>
    <property type="match status" value="1"/>
</dbReference>
<evidence type="ECO:0000313" key="2">
    <source>
        <dbReference type="EMBL" id="CEM43774.1"/>
    </source>
</evidence>
<dbReference type="SUPFAM" id="SSF53474">
    <property type="entry name" value="alpha/beta-Hydrolases"/>
    <property type="match status" value="1"/>
</dbReference>
<proteinExistence type="predicted"/>
<dbReference type="PANTHER" id="PTHR12277">
    <property type="entry name" value="ALPHA/BETA HYDROLASE DOMAIN-CONTAINING PROTEIN"/>
    <property type="match status" value="1"/>
</dbReference>
<feature type="compositionally biased region" description="Low complexity" evidence="1">
    <location>
        <begin position="966"/>
        <end position="975"/>
    </location>
</feature>
<feature type="region of interest" description="Disordered" evidence="1">
    <location>
        <begin position="1123"/>
        <end position="1238"/>
    </location>
</feature>
<protein>
    <submittedName>
        <fullName evidence="2">Uncharacterized protein</fullName>
    </submittedName>
</protein>